<sequence length="126" mass="13896">FVLVPLCFLLINVAAGNRCPTYTARKEWYSSFNEFLNPALEWDPGLSSDACNEARGIVASNAPHKFIAEKTFASGGSVPVMIGETLMDGLQDETQTENVRNLPPHTKYGCNSYFEGNLVKVVCVYK</sequence>
<dbReference type="AlphaFoldDB" id="Q967E7"/>
<feature type="non-terminal residue" evidence="2">
    <location>
        <position position="1"/>
    </location>
</feature>
<feature type="signal peptide" evidence="1">
    <location>
        <begin position="1"/>
        <end position="16"/>
    </location>
</feature>
<reference evidence="2" key="1">
    <citation type="submission" date="2001-05" db="EMBL/GenBank/DDBJ databases">
        <title>Molecular and biochemical characterisation of Cooperia oncophora excretory-secretory antigens.</title>
        <authorList>
            <person name="Geldhof P.B."/>
            <person name="Bohez L."/>
            <person name="Vercauteren I."/>
            <person name="Claerebout E."/>
            <person name="Vercruysse J."/>
        </authorList>
    </citation>
    <scope>NUCLEOTIDE SEQUENCE</scope>
</reference>
<keyword evidence="1" id="KW-0732">Signal</keyword>
<feature type="chain" id="PRO_5004322465" evidence="1">
    <location>
        <begin position="17"/>
        <end position="126"/>
    </location>
</feature>
<feature type="non-terminal residue" evidence="2">
    <location>
        <position position="126"/>
    </location>
</feature>
<protein>
    <submittedName>
        <fullName evidence="2">ES antigen 1</fullName>
    </submittedName>
</protein>
<dbReference type="EMBL" id="AJ318038">
    <property type="protein sequence ID" value="CAC38986.1"/>
    <property type="molecule type" value="mRNA"/>
</dbReference>
<evidence type="ECO:0000313" key="2">
    <source>
        <dbReference type="EMBL" id="CAC38986.1"/>
    </source>
</evidence>
<proteinExistence type="evidence at transcript level"/>
<name>Q967E7_COOON</name>
<gene>
    <name evidence="2" type="primary">opES1</name>
</gene>
<organism evidence="2">
    <name type="scientific">Cooperia oncophora</name>
    <name type="common">Parasitic roundworm</name>
    <name type="synonym">Strongylus oncophora</name>
    <dbReference type="NCBI Taxonomy" id="27828"/>
    <lineage>
        <taxon>Eukaryota</taxon>
        <taxon>Metazoa</taxon>
        <taxon>Ecdysozoa</taxon>
        <taxon>Nematoda</taxon>
        <taxon>Chromadorea</taxon>
        <taxon>Rhabditida</taxon>
        <taxon>Rhabditina</taxon>
        <taxon>Rhabditomorpha</taxon>
        <taxon>Strongyloidea</taxon>
        <taxon>Trichostrongylidae</taxon>
        <taxon>Cooperia</taxon>
    </lineage>
</organism>
<evidence type="ECO:0000256" key="1">
    <source>
        <dbReference type="SAM" id="SignalP"/>
    </source>
</evidence>
<accession>Q967E7</accession>